<proteinExistence type="predicted"/>
<gene>
    <name evidence="2" type="ORF">A2925_03340</name>
</gene>
<keyword evidence="1" id="KW-0732">Signal</keyword>
<comment type="caution">
    <text evidence="2">The sequence shown here is derived from an EMBL/GenBank/DDBJ whole genome shotgun (WGS) entry which is preliminary data.</text>
</comment>
<dbReference type="AlphaFoldDB" id="A0A1F8GMA8"/>
<evidence type="ECO:0000313" key="2">
    <source>
        <dbReference type="EMBL" id="OGN26547.1"/>
    </source>
</evidence>
<organism evidence="2 3">
    <name type="scientific">Candidatus Yanofskybacteria bacterium RIFCSPLOWO2_01_FULL_44_22</name>
    <dbReference type="NCBI Taxonomy" id="1802697"/>
    <lineage>
        <taxon>Bacteria</taxon>
        <taxon>Candidatus Yanofskyibacteriota</taxon>
    </lineage>
</organism>
<dbReference type="EMBL" id="MGKL01000004">
    <property type="protein sequence ID" value="OGN26547.1"/>
    <property type="molecule type" value="Genomic_DNA"/>
</dbReference>
<reference evidence="2 3" key="1">
    <citation type="journal article" date="2016" name="Nat. Commun.">
        <title>Thousands of microbial genomes shed light on interconnected biogeochemical processes in an aquifer system.</title>
        <authorList>
            <person name="Anantharaman K."/>
            <person name="Brown C.T."/>
            <person name="Hug L.A."/>
            <person name="Sharon I."/>
            <person name="Castelle C.J."/>
            <person name="Probst A.J."/>
            <person name="Thomas B.C."/>
            <person name="Singh A."/>
            <person name="Wilkins M.J."/>
            <person name="Karaoz U."/>
            <person name="Brodie E.L."/>
            <person name="Williams K.H."/>
            <person name="Hubbard S.S."/>
            <person name="Banfield J.F."/>
        </authorList>
    </citation>
    <scope>NUCLEOTIDE SEQUENCE [LARGE SCALE GENOMIC DNA]</scope>
</reference>
<protein>
    <recommendedName>
        <fullName evidence="4">Glycine zipper domain-containing protein</fullName>
    </recommendedName>
</protein>
<sequence>MKKIVFAIVVAIALIGVVPAKAEAQCLVMATSGTCMVWGQTPGMSYGGYPLPQPMPGGYNDYRQYQQYRRSFPNYGYLDWNPQGGYYGRYSGRQFNPMLDACGRELKTKTQRVERGIGTVIGTTVLGAILGGKKGAAYGAAGGAAIAVLQDSKYYSNPDEACEFYSGQPGYGYRDQFGPAIGPRSASANQTPPVDIQITGDGPLTLVNMKSETMEVFDGQTATDIVIAPGEGIRVGLPKEGYRAVYTVFTSAGKVERKWARNVPRGSTLEFR</sequence>
<name>A0A1F8GMA8_9BACT</name>
<feature type="signal peptide" evidence="1">
    <location>
        <begin position="1"/>
        <end position="22"/>
    </location>
</feature>
<evidence type="ECO:0000313" key="3">
    <source>
        <dbReference type="Proteomes" id="UP000178256"/>
    </source>
</evidence>
<feature type="chain" id="PRO_5009535640" description="Glycine zipper domain-containing protein" evidence="1">
    <location>
        <begin position="23"/>
        <end position="272"/>
    </location>
</feature>
<evidence type="ECO:0000256" key="1">
    <source>
        <dbReference type="SAM" id="SignalP"/>
    </source>
</evidence>
<dbReference type="Proteomes" id="UP000178256">
    <property type="component" value="Unassembled WGS sequence"/>
</dbReference>
<accession>A0A1F8GMA8</accession>
<evidence type="ECO:0008006" key="4">
    <source>
        <dbReference type="Google" id="ProtNLM"/>
    </source>
</evidence>